<reference evidence="1" key="1">
    <citation type="journal article" date="2020" name="Phytopathology">
        <title>Genome Sequence Resources of Colletotrichum truncatum, C. plurivorum, C. musicola, and C. sojae: Four Species Pathogenic to Soybean (Glycine max).</title>
        <authorList>
            <person name="Rogerio F."/>
            <person name="Boufleur T.R."/>
            <person name="Ciampi-Guillardi M."/>
            <person name="Sukno S.A."/>
            <person name="Thon M.R."/>
            <person name="Massola Junior N.S."/>
            <person name="Baroncelli R."/>
        </authorList>
    </citation>
    <scope>NUCLEOTIDE SEQUENCE</scope>
    <source>
        <strain evidence="1">LFN0074</strain>
    </source>
</reference>
<dbReference type="EMBL" id="WIGM01000304">
    <property type="protein sequence ID" value="KAF6829673.1"/>
    <property type="molecule type" value="Genomic_DNA"/>
</dbReference>
<evidence type="ECO:0000313" key="2">
    <source>
        <dbReference type="Proteomes" id="UP000639643"/>
    </source>
</evidence>
<accession>A0A8H6KEU5</accession>
<protein>
    <submittedName>
        <fullName evidence="1">Uncharacterized protein</fullName>
    </submittedName>
</protein>
<comment type="caution">
    <text evidence="1">The sequence shown here is derived from an EMBL/GenBank/DDBJ whole genome shotgun (WGS) entry which is preliminary data.</text>
</comment>
<evidence type="ECO:0000313" key="1">
    <source>
        <dbReference type="EMBL" id="KAF6829673.1"/>
    </source>
</evidence>
<gene>
    <name evidence="1" type="ORF">CMUS01_08059</name>
</gene>
<keyword evidence="2" id="KW-1185">Reference proteome</keyword>
<sequence>MLRTATVCMTALLHLASHNRHGFMQGNGRSFDTRPSISGSSNEIPSTRAQCFRGPTVMGPWRAVRMFRGVQALMGRSRRRNLVAARPAHVDIRQRRRCWRWWWWWWWWWTHTWLLDLSGYIIVMGEGC</sequence>
<proteinExistence type="predicted"/>
<dbReference type="Proteomes" id="UP000639643">
    <property type="component" value="Unassembled WGS sequence"/>
</dbReference>
<dbReference type="AlphaFoldDB" id="A0A8H6KEU5"/>
<name>A0A8H6KEU5_9PEZI</name>
<organism evidence="1 2">
    <name type="scientific">Colletotrichum musicola</name>
    <dbReference type="NCBI Taxonomy" id="2175873"/>
    <lineage>
        <taxon>Eukaryota</taxon>
        <taxon>Fungi</taxon>
        <taxon>Dikarya</taxon>
        <taxon>Ascomycota</taxon>
        <taxon>Pezizomycotina</taxon>
        <taxon>Sordariomycetes</taxon>
        <taxon>Hypocreomycetidae</taxon>
        <taxon>Glomerellales</taxon>
        <taxon>Glomerellaceae</taxon>
        <taxon>Colletotrichum</taxon>
        <taxon>Colletotrichum orchidearum species complex</taxon>
    </lineage>
</organism>